<dbReference type="InterPro" id="IPR053876">
    <property type="entry name" value="Phage_int_M"/>
</dbReference>
<dbReference type="InterPro" id="IPR011010">
    <property type="entry name" value="DNA_brk_join_enz"/>
</dbReference>
<comment type="similarity">
    <text evidence="1">Belongs to the 'phage' integrase family.</text>
</comment>
<keyword evidence="2" id="KW-0229">DNA integration</keyword>
<comment type="caution">
    <text evidence="6">The sequence shown here is derived from an EMBL/GenBank/DDBJ whole genome shotgun (WGS) entry which is preliminary data.</text>
</comment>
<accession>A0A511B7R9</accession>
<dbReference type="InterPro" id="IPR050808">
    <property type="entry name" value="Phage_Integrase"/>
</dbReference>
<reference evidence="6 7" key="1">
    <citation type="submission" date="2019-07" db="EMBL/GenBank/DDBJ databases">
        <title>Whole genome shotgun sequence of Gluconobacter kanchanaburiensis NBRC 103587.</title>
        <authorList>
            <person name="Hosoyama A."/>
            <person name="Uohara A."/>
            <person name="Ohji S."/>
            <person name="Ichikawa N."/>
        </authorList>
    </citation>
    <scope>NUCLEOTIDE SEQUENCE [LARGE SCALE GENOMIC DNA]</scope>
    <source>
        <strain evidence="6 7">NBRC 103587</strain>
    </source>
</reference>
<gene>
    <name evidence="6" type="ORF">GKA01_16930</name>
</gene>
<organism evidence="6 7">
    <name type="scientific">Gluconobacter kanchanaburiensis NBRC 103587</name>
    <dbReference type="NCBI Taxonomy" id="1307948"/>
    <lineage>
        <taxon>Bacteria</taxon>
        <taxon>Pseudomonadati</taxon>
        <taxon>Pseudomonadota</taxon>
        <taxon>Alphaproteobacteria</taxon>
        <taxon>Acetobacterales</taxon>
        <taxon>Acetobacteraceae</taxon>
        <taxon>Gluconobacter</taxon>
    </lineage>
</organism>
<dbReference type="InterPro" id="IPR038488">
    <property type="entry name" value="Integrase_DNA-bd_sf"/>
</dbReference>
<dbReference type="EMBL" id="BJVA01000009">
    <property type="protein sequence ID" value="GEK96496.1"/>
    <property type="molecule type" value="Genomic_DNA"/>
</dbReference>
<protein>
    <submittedName>
        <fullName evidence="6">Uncharacterized protein</fullName>
    </submittedName>
</protein>
<feature type="domain" description="Phage integrase central" evidence="5">
    <location>
        <begin position="74"/>
        <end position="130"/>
    </location>
</feature>
<sequence length="130" mass="14582">MTVKGNTRSWSVRYKSPVTGKAREMGIGSARDVSLADARKKATEARLLVMEGVDPLIQGKEEEATRQREKGLTFDEVAERFIHERTLGWSDKNTPECWCSSLRQHACPRVGQKLISAIDTDDILAILRPI</sequence>
<evidence type="ECO:0000313" key="6">
    <source>
        <dbReference type="EMBL" id="GEK96496.1"/>
    </source>
</evidence>
<dbReference type="AlphaFoldDB" id="A0A511B7R9"/>
<evidence type="ECO:0000259" key="5">
    <source>
        <dbReference type="Pfam" id="PF22022"/>
    </source>
</evidence>
<evidence type="ECO:0000259" key="4">
    <source>
        <dbReference type="Pfam" id="PF13356"/>
    </source>
</evidence>
<dbReference type="PANTHER" id="PTHR30629">
    <property type="entry name" value="PROPHAGE INTEGRASE"/>
    <property type="match status" value="1"/>
</dbReference>
<feature type="domain" description="Integrase DNA-binding" evidence="4">
    <location>
        <begin position="6"/>
        <end position="61"/>
    </location>
</feature>
<dbReference type="GO" id="GO:0003677">
    <property type="term" value="F:DNA binding"/>
    <property type="evidence" value="ECO:0007669"/>
    <property type="project" value="UniProtKB-KW"/>
</dbReference>
<proteinExistence type="inferred from homology"/>
<dbReference type="Gene3D" id="1.10.150.130">
    <property type="match status" value="1"/>
</dbReference>
<dbReference type="GO" id="GO:0015074">
    <property type="term" value="P:DNA integration"/>
    <property type="evidence" value="ECO:0007669"/>
    <property type="project" value="UniProtKB-KW"/>
</dbReference>
<dbReference type="Gene3D" id="3.30.160.390">
    <property type="entry name" value="Integrase, DNA-binding domain"/>
    <property type="match status" value="1"/>
</dbReference>
<dbReference type="PANTHER" id="PTHR30629:SF2">
    <property type="entry name" value="PROPHAGE INTEGRASE INTS-RELATED"/>
    <property type="match status" value="1"/>
</dbReference>
<evidence type="ECO:0000313" key="7">
    <source>
        <dbReference type="Proteomes" id="UP000321079"/>
    </source>
</evidence>
<dbReference type="Proteomes" id="UP000321079">
    <property type="component" value="Unassembled WGS sequence"/>
</dbReference>
<dbReference type="Pfam" id="PF22022">
    <property type="entry name" value="Phage_int_M"/>
    <property type="match status" value="1"/>
</dbReference>
<evidence type="ECO:0000256" key="2">
    <source>
        <dbReference type="ARBA" id="ARBA00022908"/>
    </source>
</evidence>
<dbReference type="Pfam" id="PF13356">
    <property type="entry name" value="Arm-DNA-bind_3"/>
    <property type="match status" value="1"/>
</dbReference>
<dbReference type="OrthoDB" id="7298605at2"/>
<dbReference type="InterPro" id="IPR010998">
    <property type="entry name" value="Integrase_recombinase_N"/>
</dbReference>
<dbReference type="InterPro" id="IPR025166">
    <property type="entry name" value="Integrase_DNA_bind_dom"/>
</dbReference>
<name>A0A511B7R9_9PROT</name>
<keyword evidence="3" id="KW-0238">DNA-binding</keyword>
<evidence type="ECO:0000256" key="3">
    <source>
        <dbReference type="ARBA" id="ARBA00023125"/>
    </source>
</evidence>
<evidence type="ECO:0000256" key="1">
    <source>
        <dbReference type="ARBA" id="ARBA00008857"/>
    </source>
</evidence>
<keyword evidence="7" id="KW-1185">Reference proteome</keyword>
<dbReference type="SUPFAM" id="SSF56349">
    <property type="entry name" value="DNA breaking-rejoining enzymes"/>
    <property type="match status" value="1"/>
</dbReference>